<dbReference type="GO" id="GO:0004568">
    <property type="term" value="F:chitinase activity"/>
    <property type="evidence" value="ECO:0007669"/>
    <property type="project" value="TreeGrafter"/>
</dbReference>
<dbReference type="PANTHER" id="PTHR45708">
    <property type="entry name" value="ENDOCHITINASE"/>
    <property type="match status" value="1"/>
</dbReference>
<dbReference type="PANTHER" id="PTHR45708:SF49">
    <property type="entry name" value="ENDOCHITINASE"/>
    <property type="match status" value="1"/>
</dbReference>
<keyword evidence="2" id="KW-0326">Glycosidase</keyword>
<dbReference type="Proteomes" id="UP001187192">
    <property type="component" value="Unassembled WGS sequence"/>
</dbReference>
<keyword evidence="1" id="KW-0378">Hydrolase</keyword>
<evidence type="ECO:0000256" key="1">
    <source>
        <dbReference type="ARBA" id="ARBA00022801"/>
    </source>
</evidence>
<dbReference type="EMBL" id="BTGU01000015">
    <property type="protein sequence ID" value="GMN42998.1"/>
    <property type="molecule type" value="Genomic_DNA"/>
</dbReference>
<accession>A0AA88D1H3</accession>
<evidence type="ECO:0000313" key="4">
    <source>
        <dbReference type="EMBL" id="GMN42998.1"/>
    </source>
</evidence>
<organism evidence="4 5">
    <name type="scientific">Ficus carica</name>
    <name type="common">Common fig</name>
    <dbReference type="NCBI Taxonomy" id="3494"/>
    <lineage>
        <taxon>Eukaryota</taxon>
        <taxon>Viridiplantae</taxon>
        <taxon>Streptophyta</taxon>
        <taxon>Embryophyta</taxon>
        <taxon>Tracheophyta</taxon>
        <taxon>Spermatophyta</taxon>
        <taxon>Magnoliopsida</taxon>
        <taxon>eudicotyledons</taxon>
        <taxon>Gunneridae</taxon>
        <taxon>Pentapetalae</taxon>
        <taxon>rosids</taxon>
        <taxon>fabids</taxon>
        <taxon>Rosales</taxon>
        <taxon>Moraceae</taxon>
        <taxon>Ficeae</taxon>
        <taxon>Ficus</taxon>
    </lineage>
</organism>
<keyword evidence="5" id="KW-1185">Reference proteome</keyword>
<evidence type="ECO:0000259" key="3">
    <source>
        <dbReference type="PROSITE" id="PS51910"/>
    </source>
</evidence>
<comment type="caution">
    <text evidence="4">The sequence shown here is derived from an EMBL/GenBank/DDBJ whole genome shotgun (WGS) entry which is preliminary data.</text>
</comment>
<evidence type="ECO:0000256" key="2">
    <source>
        <dbReference type="ARBA" id="ARBA00023295"/>
    </source>
</evidence>
<protein>
    <recommendedName>
        <fullName evidence="3">GH18 domain-containing protein</fullName>
    </recommendedName>
</protein>
<dbReference type="GO" id="GO:0005975">
    <property type="term" value="P:carbohydrate metabolic process"/>
    <property type="evidence" value="ECO:0007669"/>
    <property type="project" value="InterPro"/>
</dbReference>
<dbReference type="InterPro" id="IPR001223">
    <property type="entry name" value="Glyco_hydro18_cat"/>
</dbReference>
<dbReference type="SUPFAM" id="SSF51445">
    <property type="entry name" value="(Trans)glycosidases"/>
    <property type="match status" value="1"/>
</dbReference>
<dbReference type="InterPro" id="IPR050542">
    <property type="entry name" value="Glycosyl_Hydrlase18_Chitinase"/>
</dbReference>
<gene>
    <name evidence="4" type="ORF">TIFTF001_012205</name>
</gene>
<reference evidence="4" key="1">
    <citation type="submission" date="2023-07" db="EMBL/GenBank/DDBJ databases">
        <title>draft genome sequence of fig (Ficus carica).</title>
        <authorList>
            <person name="Takahashi T."/>
            <person name="Nishimura K."/>
        </authorList>
    </citation>
    <scope>NUCLEOTIDE SEQUENCE</scope>
</reference>
<proteinExistence type="predicted"/>
<evidence type="ECO:0000313" key="5">
    <source>
        <dbReference type="Proteomes" id="UP001187192"/>
    </source>
</evidence>
<dbReference type="PROSITE" id="PS51910">
    <property type="entry name" value="GH18_2"/>
    <property type="match status" value="1"/>
</dbReference>
<dbReference type="Gene3D" id="3.20.20.80">
    <property type="entry name" value="Glycosidases"/>
    <property type="match status" value="1"/>
</dbReference>
<feature type="domain" description="GH18" evidence="3">
    <location>
        <begin position="1"/>
        <end position="71"/>
    </location>
</feature>
<dbReference type="AlphaFoldDB" id="A0AA88D1H3"/>
<name>A0AA88D1H3_FICCA</name>
<sequence>MSLSDAGTITVYWGQNDPTLINLAGHCDPTTNGCTGLSSDIKACQSQGIKVLLSIGGGAGSYYLSSADDAR</sequence>
<dbReference type="InterPro" id="IPR017853">
    <property type="entry name" value="GH"/>
</dbReference>
<dbReference type="GO" id="GO:0005576">
    <property type="term" value="C:extracellular region"/>
    <property type="evidence" value="ECO:0007669"/>
    <property type="project" value="TreeGrafter"/>
</dbReference>